<keyword evidence="17" id="KW-1185">Reference proteome</keyword>
<gene>
    <name evidence="16" type="ORF">F8O05_01445</name>
</gene>
<feature type="transmembrane region" description="Helical" evidence="15">
    <location>
        <begin position="188"/>
        <end position="206"/>
    </location>
</feature>
<dbReference type="Proteomes" id="UP000433493">
    <property type="component" value="Unassembled WGS sequence"/>
</dbReference>
<feature type="transmembrane region" description="Helical" evidence="15">
    <location>
        <begin position="236"/>
        <end position="255"/>
    </location>
</feature>
<comment type="caution">
    <text evidence="16">The sequence shown here is derived from an EMBL/GenBank/DDBJ whole genome shotgun (WGS) entry which is preliminary data.</text>
</comment>
<feature type="region of interest" description="Disordered" evidence="14">
    <location>
        <begin position="487"/>
        <end position="530"/>
    </location>
</feature>
<dbReference type="InterPro" id="IPR001734">
    <property type="entry name" value="Na/solute_symporter"/>
</dbReference>
<comment type="similarity">
    <text evidence="2 13">Belongs to the sodium:solute symporter (SSF) (TC 2.A.21) family.</text>
</comment>
<organism evidence="16 17">
    <name type="scientific">Gulosibacter chungangensis</name>
    <dbReference type="NCBI Taxonomy" id="979746"/>
    <lineage>
        <taxon>Bacteria</taxon>
        <taxon>Bacillati</taxon>
        <taxon>Actinomycetota</taxon>
        <taxon>Actinomycetes</taxon>
        <taxon>Micrococcales</taxon>
        <taxon>Microbacteriaceae</taxon>
        <taxon>Gulosibacter</taxon>
    </lineage>
</organism>
<evidence type="ECO:0000256" key="10">
    <source>
        <dbReference type="ARBA" id="ARBA00023136"/>
    </source>
</evidence>
<evidence type="ECO:0000256" key="8">
    <source>
        <dbReference type="ARBA" id="ARBA00023053"/>
    </source>
</evidence>
<dbReference type="InterPro" id="IPR050277">
    <property type="entry name" value="Sodium:Solute_Symporter"/>
</dbReference>
<evidence type="ECO:0000313" key="17">
    <source>
        <dbReference type="Proteomes" id="UP000433493"/>
    </source>
</evidence>
<keyword evidence="7 15" id="KW-1133">Transmembrane helix</keyword>
<dbReference type="PANTHER" id="PTHR48086">
    <property type="entry name" value="SODIUM/PROLINE SYMPORTER-RELATED"/>
    <property type="match status" value="1"/>
</dbReference>
<dbReference type="AlphaFoldDB" id="A0A7J5BFA7"/>
<feature type="transmembrane region" description="Helical" evidence="15">
    <location>
        <begin position="76"/>
        <end position="93"/>
    </location>
</feature>
<evidence type="ECO:0000256" key="6">
    <source>
        <dbReference type="ARBA" id="ARBA00022847"/>
    </source>
</evidence>
<evidence type="ECO:0000256" key="12">
    <source>
        <dbReference type="ARBA" id="ARBA00033708"/>
    </source>
</evidence>
<evidence type="ECO:0000256" key="7">
    <source>
        <dbReference type="ARBA" id="ARBA00022989"/>
    </source>
</evidence>
<dbReference type="Pfam" id="PF00474">
    <property type="entry name" value="SSF"/>
    <property type="match status" value="1"/>
</dbReference>
<feature type="transmembrane region" description="Helical" evidence="15">
    <location>
        <begin position="159"/>
        <end position="176"/>
    </location>
</feature>
<feature type="transmembrane region" description="Helical" evidence="15">
    <location>
        <begin position="311"/>
        <end position="336"/>
    </location>
</feature>
<dbReference type="OrthoDB" id="3636885at2"/>
<dbReference type="InterPro" id="IPR018212">
    <property type="entry name" value="Na/solute_symporter_CS"/>
</dbReference>
<keyword evidence="6" id="KW-0769">Symport</keyword>
<dbReference type="GO" id="GO:0046942">
    <property type="term" value="P:carboxylic acid transport"/>
    <property type="evidence" value="ECO:0007669"/>
    <property type="project" value="UniProtKB-ARBA"/>
</dbReference>
<dbReference type="GO" id="GO:0015293">
    <property type="term" value="F:symporter activity"/>
    <property type="evidence" value="ECO:0007669"/>
    <property type="project" value="UniProtKB-KW"/>
</dbReference>
<evidence type="ECO:0000256" key="13">
    <source>
        <dbReference type="RuleBase" id="RU362091"/>
    </source>
</evidence>
<dbReference type="InterPro" id="IPR038377">
    <property type="entry name" value="Na/Glc_symporter_sf"/>
</dbReference>
<protein>
    <submittedName>
        <fullName evidence="16">Sodium:solute symporter family protein</fullName>
    </submittedName>
</protein>
<feature type="transmembrane region" description="Helical" evidence="15">
    <location>
        <begin position="372"/>
        <end position="390"/>
    </location>
</feature>
<keyword evidence="10 15" id="KW-0472">Membrane</keyword>
<feature type="transmembrane region" description="Helical" evidence="15">
    <location>
        <begin position="396"/>
        <end position="420"/>
    </location>
</feature>
<dbReference type="PANTHER" id="PTHR48086:SF3">
    <property type="entry name" value="SODIUM_PROLINE SYMPORTER"/>
    <property type="match status" value="1"/>
</dbReference>
<feature type="transmembrane region" description="Helical" evidence="15">
    <location>
        <begin position="121"/>
        <end position="139"/>
    </location>
</feature>
<keyword evidence="8" id="KW-0915">Sodium</keyword>
<keyword evidence="11" id="KW-0739">Sodium transport</keyword>
<accession>A0A7J5BFA7</accession>
<feature type="transmembrane region" description="Helical" evidence="15">
    <location>
        <begin position="46"/>
        <end position="64"/>
    </location>
</feature>
<evidence type="ECO:0000256" key="4">
    <source>
        <dbReference type="ARBA" id="ARBA00022475"/>
    </source>
</evidence>
<feature type="transmembrane region" description="Helical" evidence="15">
    <location>
        <begin position="427"/>
        <end position="446"/>
    </location>
</feature>
<comment type="catalytic activity">
    <reaction evidence="12">
        <text>L-proline(in) + Na(+)(in) = L-proline(out) + Na(+)(out)</text>
        <dbReference type="Rhea" id="RHEA:28967"/>
        <dbReference type="ChEBI" id="CHEBI:29101"/>
        <dbReference type="ChEBI" id="CHEBI:60039"/>
    </reaction>
</comment>
<feature type="transmembrane region" description="Helical" evidence="15">
    <location>
        <begin position="452"/>
        <end position="473"/>
    </location>
</feature>
<feature type="compositionally biased region" description="Low complexity" evidence="14">
    <location>
        <begin position="508"/>
        <end position="523"/>
    </location>
</feature>
<evidence type="ECO:0000256" key="5">
    <source>
        <dbReference type="ARBA" id="ARBA00022692"/>
    </source>
</evidence>
<dbReference type="GO" id="GO:0005886">
    <property type="term" value="C:plasma membrane"/>
    <property type="evidence" value="ECO:0007669"/>
    <property type="project" value="UniProtKB-SubCell"/>
</dbReference>
<keyword evidence="3" id="KW-0813">Transport</keyword>
<dbReference type="EMBL" id="WBKB01000001">
    <property type="protein sequence ID" value="KAB1644956.1"/>
    <property type="molecule type" value="Genomic_DNA"/>
</dbReference>
<evidence type="ECO:0000256" key="11">
    <source>
        <dbReference type="ARBA" id="ARBA00023201"/>
    </source>
</evidence>
<evidence type="ECO:0000313" key="16">
    <source>
        <dbReference type="EMBL" id="KAB1644956.1"/>
    </source>
</evidence>
<dbReference type="Gene3D" id="1.20.1730.10">
    <property type="entry name" value="Sodium/glucose cotransporter"/>
    <property type="match status" value="1"/>
</dbReference>
<dbReference type="PROSITE" id="PS00457">
    <property type="entry name" value="NA_SOLUT_SYMP_2"/>
    <property type="match status" value="1"/>
</dbReference>
<evidence type="ECO:0000256" key="1">
    <source>
        <dbReference type="ARBA" id="ARBA00004651"/>
    </source>
</evidence>
<keyword evidence="9" id="KW-0406">Ion transport</keyword>
<keyword evidence="4" id="KW-1003">Cell membrane</keyword>
<dbReference type="GO" id="GO:0006814">
    <property type="term" value="P:sodium ion transport"/>
    <property type="evidence" value="ECO:0007669"/>
    <property type="project" value="UniProtKB-KW"/>
</dbReference>
<reference evidence="16 17" key="1">
    <citation type="submission" date="2019-09" db="EMBL/GenBank/DDBJ databases">
        <title>Phylogeny of genus Pseudoclavibacter and closely related genus.</title>
        <authorList>
            <person name="Li Y."/>
        </authorList>
    </citation>
    <scope>NUCLEOTIDE SEQUENCE [LARGE SCALE GENOMIC DNA]</scope>
    <source>
        <strain evidence="16 17">KCTC 13959</strain>
    </source>
</reference>
<dbReference type="CDD" id="cd10322">
    <property type="entry name" value="SLC5sbd"/>
    <property type="match status" value="1"/>
</dbReference>
<feature type="transmembrane region" description="Helical" evidence="15">
    <location>
        <begin position="6"/>
        <end position="25"/>
    </location>
</feature>
<comment type="subcellular location">
    <subcellularLocation>
        <location evidence="1">Cell membrane</location>
        <topology evidence="1">Multi-pass membrane protein</topology>
    </subcellularLocation>
</comment>
<dbReference type="RefSeq" id="WP_158050968.1">
    <property type="nucleotide sequence ID" value="NZ_WBKB01000001.1"/>
</dbReference>
<feature type="transmembrane region" description="Helical" evidence="15">
    <location>
        <begin position="276"/>
        <end position="299"/>
    </location>
</feature>
<name>A0A7J5BFA7_9MICO</name>
<evidence type="ECO:0000256" key="15">
    <source>
        <dbReference type="SAM" id="Phobius"/>
    </source>
</evidence>
<evidence type="ECO:0000256" key="3">
    <source>
        <dbReference type="ARBA" id="ARBA00022448"/>
    </source>
</evidence>
<evidence type="ECO:0000256" key="14">
    <source>
        <dbReference type="SAM" id="MobiDB-lite"/>
    </source>
</evidence>
<evidence type="ECO:0000256" key="2">
    <source>
        <dbReference type="ARBA" id="ARBA00006434"/>
    </source>
</evidence>
<sequence>MPNWIIISAITGIYLVAILLVGLAAGRGQKNSLEGYTTGSRDISMIVLFFILGAEIFSAFTFLGAPGEAYRSGAPAMYILAYLSLALVLWYVLGPKIATLGRRYGYITQADLFRDRFKSKALTVIVAISSVVALVPYLTIQITGAGLLFEFATEGNLPFWLGSLAAFGVTTAYVYVSGLKGIGWTNLLQGILMFVVAWAVGIAAVAQPFGTLGEMFTQIQLSKPEFLTLPGGDGSWTWTAYSSAIILSVLGFVMWPHVFMKSYSSGSNRSIKRTVVFYPLYALLVVPIVLAGFAAIMVFSDAPLERADSALLQLIVFVLDLPAWIIGLMLAGAVAAAMSTGANLAHAAATIFIRDFISVVARKPFSDQKALMWTRIAVIVISAISYLFAITNSSSIVQLFLSAYGIVIQFLPLTLAALYWRRANLPGALSGLITGLGVSVLFTYFVDSPFGIGPGLWGFAANIIVFVAVTGLTKPMPRSHTARFAIQPSDHVPEGIEPAEMAAEPSETKSSSDSSQSSFSEDQTTTKRSI</sequence>
<dbReference type="PROSITE" id="PS50283">
    <property type="entry name" value="NA_SOLUT_SYMP_3"/>
    <property type="match status" value="1"/>
</dbReference>
<evidence type="ECO:0000256" key="9">
    <source>
        <dbReference type="ARBA" id="ARBA00023065"/>
    </source>
</evidence>
<proteinExistence type="inferred from homology"/>
<keyword evidence="5 15" id="KW-0812">Transmembrane</keyword>